<name>A0ABS2GI44_9FIRM</name>
<dbReference type="EMBL" id="JACJLA010000010">
    <property type="protein sequence ID" value="MBM6912985.1"/>
    <property type="molecule type" value="Genomic_DNA"/>
</dbReference>
<evidence type="ECO:0000313" key="1">
    <source>
        <dbReference type="EMBL" id="MBM6912985.1"/>
    </source>
</evidence>
<dbReference type="Pfam" id="PF06133">
    <property type="entry name" value="Com_YlbF"/>
    <property type="match status" value="1"/>
</dbReference>
<dbReference type="InterPro" id="IPR010368">
    <property type="entry name" value="Com_YlbF"/>
</dbReference>
<protein>
    <submittedName>
        <fullName evidence="1">YlbF family regulator</fullName>
    </submittedName>
</protein>
<keyword evidence="2" id="KW-1185">Reference proteome</keyword>
<reference evidence="1 2" key="1">
    <citation type="journal article" date="2021" name="Sci. Rep.">
        <title>The distribution of antibiotic resistance genes in chicken gut microbiota commensals.</title>
        <authorList>
            <person name="Juricova H."/>
            <person name="Matiasovicova J."/>
            <person name="Kubasova T."/>
            <person name="Cejkova D."/>
            <person name="Rychlik I."/>
        </authorList>
    </citation>
    <scope>NUCLEOTIDE SEQUENCE [LARGE SCALE GENOMIC DNA]</scope>
    <source>
        <strain evidence="1 2">An537</strain>
    </source>
</reference>
<dbReference type="Proteomes" id="UP000707138">
    <property type="component" value="Unassembled WGS sequence"/>
</dbReference>
<sequence>MNYDKAHELQKAMRESEEFKALMEAQAAVESDATAKGLVETFLLQQMQWEYAKMAQAPEEAELMKKQEELMPMIQANSNAQNYLQAHMRWSQVANDIYRIISEPITEAMKILENVKPGNDHAN</sequence>
<organism evidence="1 2">
    <name type="scientific">Veillonella magna</name>
    <dbReference type="NCBI Taxonomy" id="464322"/>
    <lineage>
        <taxon>Bacteria</taxon>
        <taxon>Bacillati</taxon>
        <taxon>Bacillota</taxon>
        <taxon>Negativicutes</taxon>
        <taxon>Veillonellales</taxon>
        <taxon>Veillonellaceae</taxon>
        <taxon>Veillonella</taxon>
    </lineage>
</organism>
<comment type="caution">
    <text evidence="1">The sequence shown here is derived from an EMBL/GenBank/DDBJ whole genome shotgun (WGS) entry which is preliminary data.</text>
</comment>
<dbReference type="SUPFAM" id="SSF158622">
    <property type="entry name" value="YheA/YmcA-like"/>
    <property type="match status" value="1"/>
</dbReference>
<proteinExistence type="predicted"/>
<accession>A0ABS2GI44</accession>
<dbReference type="InterPro" id="IPR023378">
    <property type="entry name" value="YheA/YmcA-like_dom_sf"/>
</dbReference>
<dbReference type="RefSeq" id="WP_028254621.1">
    <property type="nucleotide sequence ID" value="NZ_CATYZF010000030.1"/>
</dbReference>
<evidence type="ECO:0000313" key="2">
    <source>
        <dbReference type="Proteomes" id="UP000707138"/>
    </source>
</evidence>
<dbReference type="Gene3D" id="1.20.1500.10">
    <property type="entry name" value="YheA/YmcA-like"/>
    <property type="match status" value="1"/>
</dbReference>
<gene>
    <name evidence="1" type="ORF">H6A01_06585</name>
</gene>